<comment type="subcellular location">
    <subcellularLocation>
        <location evidence="1">Endomembrane system</location>
    </subcellularLocation>
</comment>
<keyword evidence="8" id="KW-1185">Reference proteome</keyword>
<dbReference type="AlphaFoldDB" id="A7AW44"/>
<evidence type="ECO:0000313" key="8">
    <source>
        <dbReference type="Proteomes" id="UP000002173"/>
    </source>
</evidence>
<dbReference type="InterPro" id="IPR002553">
    <property type="entry name" value="Clathrin/coatomer_adapt-like_N"/>
</dbReference>
<evidence type="ECO:0000256" key="5">
    <source>
        <dbReference type="SAM" id="MobiDB-lite"/>
    </source>
</evidence>
<dbReference type="eggNOG" id="KOG1077">
    <property type="taxonomic scope" value="Eukaryota"/>
</dbReference>
<protein>
    <recommendedName>
        <fullName evidence="6">Clathrin/coatomer adaptor adaptin-like N-terminal domain-containing protein</fullName>
    </recommendedName>
</protein>
<reference evidence="8" key="2">
    <citation type="journal article" date="2020" name="Data Brief">
        <title>Transcriptome dataset of Babesia bovis life stages within vertebrate and invertebrate hosts.</title>
        <authorList>
            <person name="Ueti M.W."/>
            <person name="Johnson W.C."/>
            <person name="Kappmeyer L.S."/>
            <person name="Herndon D.R."/>
            <person name="Mousel M.R."/>
            <person name="Reif K.E."/>
            <person name="Taus N.S."/>
            <person name="Ifeonu O.O."/>
            <person name="Silva J.C."/>
            <person name="Suarez C.E."/>
            <person name="Brayton K.A."/>
        </authorList>
    </citation>
    <scope>NUCLEOTIDE SEQUENCE [LARGE SCALE GENOMIC DNA]</scope>
</reference>
<dbReference type="EMBL" id="AAXT01000005">
    <property type="protein sequence ID" value="EDO05272.1"/>
    <property type="molecule type" value="Genomic_DNA"/>
</dbReference>
<feature type="domain" description="Clathrin/coatomer adaptor adaptin-like N-terminal" evidence="6">
    <location>
        <begin position="28"/>
        <end position="589"/>
    </location>
</feature>
<dbReference type="PANTHER" id="PTHR22780">
    <property type="entry name" value="ADAPTIN, ALPHA/GAMMA/EPSILON"/>
    <property type="match status" value="1"/>
</dbReference>
<feature type="compositionally biased region" description="Polar residues" evidence="5">
    <location>
        <begin position="639"/>
        <end position="652"/>
    </location>
</feature>
<reference evidence="8" key="3">
    <citation type="journal article" date="2021" name="Int. J. Parasitol.">
        <title>Comparative analysis of gene expression between Babesia bovis blood stages and kinetes allowed by improved genome annotation.</title>
        <authorList>
            <person name="Ueti M.W."/>
            <person name="Johnson W.C."/>
            <person name="Kappmeyer L.S."/>
            <person name="Herndon D.R."/>
            <person name="Mousel M.R."/>
            <person name="Reif K.E."/>
            <person name="Taus N.S."/>
            <person name="Ifeonu O.O."/>
            <person name="Silva J.C."/>
            <person name="Suarez C.E."/>
            <person name="Brayton K.A."/>
        </authorList>
    </citation>
    <scope>NUCLEOTIDE SEQUENCE [LARGE SCALE GENOMIC DNA]</scope>
</reference>
<feature type="compositionally biased region" description="Low complexity" evidence="5">
    <location>
        <begin position="653"/>
        <end position="676"/>
    </location>
</feature>
<keyword evidence="2" id="KW-0813">Transport</keyword>
<evidence type="ECO:0000256" key="1">
    <source>
        <dbReference type="ARBA" id="ARBA00004308"/>
    </source>
</evidence>
<name>A7AW44_BABBO</name>
<dbReference type="GO" id="GO:0012505">
    <property type="term" value="C:endomembrane system"/>
    <property type="evidence" value="ECO:0007669"/>
    <property type="project" value="UniProtKB-SubCell"/>
</dbReference>
<dbReference type="GO" id="GO:0016192">
    <property type="term" value="P:vesicle-mediated transport"/>
    <property type="evidence" value="ECO:0007669"/>
    <property type="project" value="InterPro"/>
</dbReference>
<dbReference type="GO" id="GO:0006886">
    <property type="term" value="P:intracellular protein transport"/>
    <property type="evidence" value="ECO:0007669"/>
    <property type="project" value="InterPro"/>
</dbReference>
<dbReference type="Proteomes" id="UP000002173">
    <property type="component" value="Unassembled WGS sequence"/>
</dbReference>
<dbReference type="InterPro" id="IPR016024">
    <property type="entry name" value="ARM-type_fold"/>
</dbReference>
<dbReference type="InParanoid" id="A7AW44"/>
<dbReference type="Gene3D" id="1.25.10.10">
    <property type="entry name" value="Leucine-rich Repeat Variant"/>
    <property type="match status" value="1"/>
</dbReference>
<dbReference type="Pfam" id="PF01602">
    <property type="entry name" value="Adaptin_N"/>
    <property type="match status" value="1"/>
</dbReference>
<reference evidence="7 8" key="1">
    <citation type="journal article" date="2007" name="PLoS Pathog.">
        <title>Genome sequence of Babesia bovis and comparative analysis of apicomplexan hemoprotozoa.</title>
        <authorList>
            <person name="Brayton K.A."/>
            <person name="Lau A.O.T."/>
            <person name="Herndon D.R."/>
            <person name="Hannick L."/>
            <person name="Kappmeyer L.S."/>
            <person name="Berens S.J."/>
            <person name="Bidwell S.L."/>
            <person name="Brown W.C."/>
            <person name="Crabtree J."/>
            <person name="Fadrosh D."/>
            <person name="Feldblum T."/>
            <person name="Forberger H.A."/>
            <person name="Haas B.J."/>
            <person name="Howell J.M."/>
            <person name="Khouri H."/>
            <person name="Koo H."/>
            <person name="Mann D.J."/>
            <person name="Norimine J."/>
            <person name="Paulsen I.T."/>
            <person name="Radune D."/>
            <person name="Ren Q."/>
            <person name="Smith R.K. Jr."/>
            <person name="Suarez C.E."/>
            <person name="White O."/>
            <person name="Wortman J.R."/>
            <person name="Knowles D.P. Jr."/>
            <person name="McElwain T.F."/>
            <person name="Nene V.M."/>
        </authorList>
    </citation>
    <scope>NUCLEOTIDE SEQUENCE [LARGE SCALE GENOMIC DNA]</scope>
    <source>
        <strain evidence="7">T2Bo</strain>
    </source>
</reference>
<feature type="region of interest" description="Disordered" evidence="5">
    <location>
        <begin position="633"/>
        <end position="676"/>
    </location>
</feature>
<dbReference type="OMA" id="PVLMHRY"/>
<evidence type="ECO:0000256" key="3">
    <source>
        <dbReference type="ARBA" id="ARBA00022927"/>
    </source>
</evidence>
<proteinExistence type="predicted"/>
<comment type="caution">
    <text evidence="7">The sequence shown here is derived from an EMBL/GenBank/DDBJ whole genome shotgun (WGS) entry which is preliminary data.</text>
</comment>
<accession>A7AW44</accession>
<organism evidence="7 8">
    <name type="scientific">Babesia bovis</name>
    <dbReference type="NCBI Taxonomy" id="5865"/>
    <lineage>
        <taxon>Eukaryota</taxon>
        <taxon>Sar</taxon>
        <taxon>Alveolata</taxon>
        <taxon>Apicomplexa</taxon>
        <taxon>Aconoidasida</taxon>
        <taxon>Piroplasmida</taxon>
        <taxon>Babesiidae</taxon>
        <taxon>Babesia</taxon>
    </lineage>
</organism>
<dbReference type="GeneID" id="5477056"/>
<evidence type="ECO:0000256" key="2">
    <source>
        <dbReference type="ARBA" id="ARBA00022448"/>
    </source>
</evidence>
<evidence type="ECO:0000313" key="7">
    <source>
        <dbReference type="EMBL" id="EDO05272.1"/>
    </source>
</evidence>
<dbReference type="InterPro" id="IPR011989">
    <property type="entry name" value="ARM-like"/>
</dbReference>
<dbReference type="RefSeq" id="XP_001608840.1">
    <property type="nucleotide sequence ID" value="XM_001608790.1"/>
</dbReference>
<evidence type="ECO:0000256" key="4">
    <source>
        <dbReference type="ARBA" id="ARBA00023136"/>
    </source>
</evidence>
<dbReference type="KEGG" id="bbo:BBOV_I001880"/>
<dbReference type="VEuPathDB" id="PiroplasmaDB:BBOV_I001880"/>
<evidence type="ECO:0000259" key="6">
    <source>
        <dbReference type="Pfam" id="PF01602"/>
    </source>
</evidence>
<dbReference type="SUPFAM" id="SSF48371">
    <property type="entry name" value="ARM repeat"/>
    <property type="match status" value="1"/>
</dbReference>
<sequence>MAAQPVRGLVKFITELNACSSSHDFDHRVREEITKIRSRFEEHGLSGYEKKKCLLKLLYIHMLGHEIDFGYVESVQLMASSSYQEKSAGYMGYDILVINHDDFRTLGINTVSDDLRSSNFYVQALALNHIANSWCPVLRASLYDDVLHKLLLQPFESPRLRKKVYMCVLQFLRMDRSSFPLHDWKRKMHDLLSREGDFGCLMALINLLLEFIKIQCDVWDHCIPLVLESFMRLLSGSAAAETYHSLTSPWLMQKLLTVLVMIKPSSEARYLQTLIHVLNRLVDNLRALDVPPHSRGTANDKEFDAKLIWLLRVSISMEAVRVIVHWIPFMPTFSMTAVLDFMSRLLSSRSSHVCIIAVEMAEFMLANDTFLPMLKTMLAQFLRLLTSNDPTVRCRAVYVISKLCDESNWGTVVPDFLAVLRSSDMPTQRVIAPLILDAVSRSIPPGPLYVDFVFKVVQFTNEYSALQTVPLVLDFKSPMMGELIATKCVNMLSELPVNDALVHICALMLDEYGHLIESKQSTKEQATLLQRYYVLGNSDTKAVVLVTLAKFASRDSALRPLVERFVESQINSEDHIVQSTACELLRLMLLGNSLFDHVVNGKQGPEGSIIEPYHSTDGHNKFDGLESYRIDDRRRQYKDQPSSSFASSGTNATELTSSSYSSSSSLTSSDVSSLSV</sequence>
<dbReference type="STRING" id="5865.A7AW44"/>
<keyword evidence="3" id="KW-0653">Protein transport</keyword>
<keyword evidence="4" id="KW-0472">Membrane</keyword>
<dbReference type="GO" id="GO:0030117">
    <property type="term" value="C:membrane coat"/>
    <property type="evidence" value="ECO:0007669"/>
    <property type="project" value="InterPro"/>
</dbReference>
<gene>
    <name evidence="7" type="ORF">BBOV_I001880</name>
</gene>
<dbReference type="InterPro" id="IPR050840">
    <property type="entry name" value="Adaptor_Complx_Large_Subunit"/>
</dbReference>